<protein>
    <submittedName>
        <fullName evidence="2">Uncharacterized protein</fullName>
    </submittedName>
</protein>
<evidence type="ECO:0000256" key="1">
    <source>
        <dbReference type="SAM" id="MobiDB-lite"/>
    </source>
</evidence>
<accession>A0A917VM14</accession>
<sequence>MSSPSAAATTPVAWPNARWTAIREVVILGRRGVLQAAYTAPEFRALGQLDGVDIVVDPGDLVFDEAAQAYRTGSDASYELGLKLAAAEEFTGRPPRARATGEPCSGTASPPPRSWVRTGYAGCGMSATSSLVRSPHRPPGNPM</sequence>
<dbReference type="InterPro" id="IPR036188">
    <property type="entry name" value="FAD/NAD-bd_sf"/>
</dbReference>
<organism evidence="2 3">
    <name type="scientific">Nocardia jinanensis</name>
    <dbReference type="NCBI Taxonomy" id="382504"/>
    <lineage>
        <taxon>Bacteria</taxon>
        <taxon>Bacillati</taxon>
        <taxon>Actinomycetota</taxon>
        <taxon>Actinomycetes</taxon>
        <taxon>Mycobacteriales</taxon>
        <taxon>Nocardiaceae</taxon>
        <taxon>Nocardia</taxon>
    </lineage>
</organism>
<evidence type="ECO:0000313" key="2">
    <source>
        <dbReference type="EMBL" id="GGK97732.1"/>
    </source>
</evidence>
<name>A0A917VM14_9NOCA</name>
<dbReference type="EMBL" id="BMMH01000002">
    <property type="protein sequence ID" value="GGK97732.1"/>
    <property type="molecule type" value="Genomic_DNA"/>
</dbReference>
<dbReference type="Proteomes" id="UP000638263">
    <property type="component" value="Unassembled WGS sequence"/>
</dbReference>
<comment type="caution">
    <text evidence="2">The sequence shown here is derived from an EMBL/GenBank/DDBJ whole genome shotgun (WGS) entry which is preliminary data.</text>
</comment>
<reference evidence="2" key="2">
    <citation type="submission" date="2020-09" db="EMBL/GenBank/DDBJ databases">
        <authorList>
            <person name="Sun Q."/>
            <person name="Zhou Y."/>
        </authorList>
    </citation>
    <scope>NUCLEOTIDE SEQUENCE</scope>
    <source>
        <strain evidence="2">CGMCC 4.3508</strain>
    </source>
</reference>
<dbReference type="AlphaFoldDB" id="A0A917VM14"/>
<proteinExistence type="predicted"/>
<dbReference type="SUPFAM" id="SSF51905">
    <property type="entry name" value="FAD/NAD(P)-binding domain"/>
    <property type="match status" value="1"/>
</dbReference>
<dbReference type="Gene3D" id="3.50.50.60">
    <property type="entry name" value="FAD/NAD(P)-binding domain"/>
    <property type="match status" value="1"/>
</dbReference>
<gene>
    <name evidence="2" type="ORF">GCM10011588_10270</name>
</gene>
<reference evidence="2" key="1">
    <citation type="journal article" date="2014" name="Int. J. Syst. Evol. Microbiol.">
        <title>Complete genome sequence of Corynebacterium casei LMG S-19264T (=DSM 44701T), isolated from a smear-ripened cheese.</title>
        <authorList>
            <consortium name="US DOE Joint Genome Institute (JGI-PGF)"/>
            <person name="Walter F."/>
            <person name="Albersmeier A."/>
            <person name="Kalinowski J."/>
            <person name="Ruckert C."/>
        </authorList>
    </citation>
    <scope>NUCLEOTIDE SEQUENCE</scope>
    <source>
        <strain evidence="2">CGMCC 4.3508</strain>
    </source>
</reference>
<feature type="region of interest" description="Disordered" evidence="1">
    <location>
        <begin position="92"/>
        <end position="113"/>
    </location>
</feature>
<keyword evidence="3" id="KW-1185">Reference proteome</keyword>
<evidence type="ECO:0000313" key="3">
    <source>
        <dbReference type="Proteomes" id="UP000638263"/>
    </source>
</evidence>